<dbReference type="PANTHER" id="PTHR33388:SF2">
    <property type="entry name" value="PROTEIN SPOROCYTELESS"/>
    <property type="match status" value="1"/>
</dbReference>
<dbReference type="Pfam" id="PF08744">
    <property type="entry name" value="NOZZLE"/>
    <property type="match status" value="1"/>
</dbReference>
<reference evidence="5 6" key="1">
    <citation type="submission" date="2024-11" db="EMBL/GenBank/DDBJ databases">
        <title>A near-complete genome assembly of Cinchona calisaya.</title>
        <authorList>
            <person name="Lian D.C."/>
            <person name="Zhao X.W."/>
            <person name="Wei L."/>
        </authorList>
    </citation>
    <scope>NUCLEOTIDE SEQUENCE [LARGE SCALE GENOMIC DNA]</scope>
    <source>
        <tissue evidence="5">Nenye</tissue>
    </source>
</reference>
<gene>
    <name evidence="5" type="ORF">ACH5RR_028003</name>
</gene>
<keyword evidence="2" id="KW-0805">Transcription regulation</keyword>
<feature type="compositionally biased region" description="Polar residues" evidence="4">
    <location>
        <begin position="31"/>
        <end position="41"/>
    </location>
</feature>
<dbReference type="EMBL" id="JBJUIK010000012">
    <property type="protein sequence ID" value="KAL3508602.1"/>
    <property type="molecule type" value="Genomic_DNA"/>
</dbReference>
<dbReference type="AlphaFoldDB" id="A0ABD2YMI9"/>
<dbReference type="InterPro" id="IPR040356">
    <property type="entry name" value="SPEAR"/>
</dbReference>
<evidence type="ECO:0000313" key="5">
    <source>
        <dbReference type="EMBL" id="KAL3508602.1"/>
    </source>
</evidence>
<evidence type="ECO:0000256" key="3">
    <source>
        <dbReference type="ARBA" id="ARBA00023163"/>
    </source>
</evidence>
<evidence type="ECO:0000256" key="4">
    <source>
        <dbReference type="SAM" id="MobiDB-lite"/>
    </source>
</evidence>
<feature type="region of interest" description="Disordered" evidence="4">
    <location>
        <begin position="24"/>
        <end position="71"/>
    </location>
</feature>
<comment type="caution">
    <text evidence="5">The sequence shown here is derived from an EMBL/GenBank/DDBJ whole genome shotgun (WGS) entry which is preliminary data.</text>
</comment>
<protein>
    <submittedName>
        <fullName evidence="5">Uncharacterized protein</fullName>
    </submittedName>
</protein>
<name>A0ABD2YMI9_9GENT</name>
<dbReference type="InterPro" id="IPR014855">
    <property type="entry name" value="NOZZLE"/>
</dbReference>
<evidence type="ECO:0000256" key="2">
    <source>
        <dbReference type="ARBA" id="ARBA00023015"/>
    </source>
</evidence>
<dbReference type="Proteomes" id="UP001630127">
    <property type="component" value="Unassembled WGS sequence"/>
</dbReference>
<keyword evidence="3" id="KW-0804">Transcription</keyword>
<keyword evidence="1" id="KW-0678">Repressor</keyword>
<proteinExistence type="predicted"/>
<evidence type="ECO:0000256" key="1">
    <source>
        <dbReference type="ARBA" id="ARBA00022491"/>
    </source>
</evidence>
<dbReference type="PANTHER" id="PTHR33388">
    <property type="entry name" value="OS01G0212500 PROTEIN"/>
    <property type="match status" value="1"/>
</dbReference>
<evidence type="ECO:0000313" key="6">
    <source>
        <dbReference type="Proteomes" id="UP001630127"/>
    </source>
</evidence>
<organism evidence="5 6">
    <name type="scientific">Cinchona calisaya</name>
    <dbReference type="NCBI Taxonomy" id="153742"/>
    <lineage>
        <taxon>Eukaryota</taxon>
        <taxon>Viridiplantae</taxon>
        <taxon>Streptophyta</taxon>
        <taxon>Embryophyta</taxon>
        <taxon>Tracheophyta</taxon>
        <taxon>Spermatophyta</taxon>
        <taxon>Magnoliopsida</taxon>
        <taxon>eudicotyledons</taxon>
        <taxon>Gunneridae</taxon>
        <taxon>Pentapetalae</taxon>
        <taxon>asterids</taxon>
        <taxon>lamiids</taxon>
        <taxon>Gentianales</taxon>
        <taxon>Rubiaceae</taxon>
        <taxon>Cinchonoideae</taxon>
        <taxon>Cinchoneae</taxon>
        <taxon>Cinchona</taxon>
    </lineage>
</organism>
<sequence>MPTSMMLMGSDHNNTNLTLSEDHEVVHQDSHLQTATTRRQYSNGGRRKSSSRGNSDQSKKKQPQRGMGVAQLERLRLEERWKKITEINQISSSPPPPPISSSSSLPNYAVVPVHLTKKFGGFPLNLNHHHHQPQPPAAMLFQGNLYGADHVRSITETSKELSSTPNVIIKSFSSDHCSVCNRKKRIVSGENLVFNGSVKDMNEEMPSIITSSDFVGFNIGQNYSGKNQDFGKKATFHARTTYSVGNDIDQGVEVVAVHRKGASSSSSSGDGSGDVLMEYEFFPSGKGSSEPSSSVNAAVMYGGDASCATTTTGHGCVAVDASNSIDLSLRLSY</sequence>
<accession>A0ABD2YMI9</accession>
<keyword evidence="6" id="KW-1185">Reference proteome</keyword>